<proteinExistence type="predicted"/>
<dbReference type="GO" id="GO:0036376">
    <property type="term" value="P:sodium ion export across plasma membrane"/>
    <property type="evidence" value="ECO:0007669"/>
    <property type="project" value="TreeGrafter"/>
</dbReference>
<feature type="non-terminal residue" evidence="5">
    <location>
        <position position="122"/>
    </location>
</feature>
<reference evidence="5 6" key="1">
    <citation type="journal article" date="2018" name="Gigascience">
        <title>Genomes of trombidid mites reveal novel predicted allergens and laterally-transferred genes associated with secondary metabolism.</title>
        <authorList>
            <person name="Dong X."/>
            <person name="Chaisiri K."/>
            <person name="Xia D."/>
            <person name="Armstrong S.D."/>
            <person name="Fang Y."/>
            <person name="Donnelly M.J."/>
            <person name="Kadowaki T."/>
            <person name="McGarry J.W."/>
            <person name="Darby A.C."/>
            <person name="Makepeace B.L."/>
        </authorList>
    </citation>
    <scope>NUCLEOTIDE SEQUENCE [LARGE SCALE GENOMIC DNA]</scope>
    <source>
        <strain evidence="5">UoL-UT</strain>
    </source>
</reference>
<evidence type="ECO:0000256" key="1">
    <source>
        <dbReference type="ARBA" id="ARBA00004651"/>
    </source>
</evidence>
<organism evidence="5 6">
    <name type="scientific">Leptotrombidium deliense</name>
    <dbReference type="NCBI Taxonomy" id="299467"/>
    <lineage>
        <taxon>Eukaryota</taxon>
        <taxon>Metazoa</taxon>
        <taxon>Ecdysozoa</taxon>
        <taxon>Arthropoda</taxon>
        <taxon>Chelicerata</taxon>
        <taxon>Arachnida</taxon>
        <taxon>Acari</taxon>
        <taxon>Acariformes</taxon>
        <taxon>Trombidiformes</taxon>
        <taxon>Prostigmata</taxon>
        <taxon>Anystina</taxon>
        <taxon>Parasitengona</taxon>
        <taxon>Trombiculoidea</taxon>
        <taxon>Trombiculidae</taxon>
        <taxon>Leptotrombidium</taxon>
    </lineage>
</organism>
<dbReference type="EMBL" id="NCKV01001345">
    <property type="protein sequence ID" value="RWS28495.1"/>
    <property type="molecule type" value="Genomic_DNA"/>
</dbReference>
<dbReference type="InterPro" id="IPR050510">
    <property type="entry name" value="Cation_transp_ATPase_P-type"/>
</dbReference>
<dbReference type="SUPFAM" id="SSF81665">
    <property type="entry name" value="Calcium ATPase, transmembrane domain M"/>
    <property type="match status" value="1"/>
</dbReference>
<evidence type="ECO:0000256" key="3">
    <source>
        <dbReference type="SAM" id="Phobius"/>
    </source>
</evidence>
<feature type="domain" description="Cation-transporting P-type ATPase N-terminal" evidence="4">
    <location>
        <begin position="24"/>
        <end position="98"/>
    </location>
</feature>
<dbReference type="PRINTS" id="PR00121">
    <property type="entry name" value="NAKATPASE"/>
</dbReference>
<dbReference type="PANTHER" id="PTHR43294">
    <property type="entry name" value="SODIUM/POTASSIUM-TRANSPORTING ATPASE SUBUNIT ALPHA"/>
    <property type="match status" value="1"/>
</dbReference>
<evidence type="ECO:0000259" key="4">
    <source>
        <dbReference type="SMART" id="SM00831"/>
    </source>
</evidence>
<evidence type="ECO:0000313" key="5">
    <source>
        <dbReference type="EMBL" id="RWS28495.1"/>
    </source>
</evidence>
<dbReference type="SMART" id="SM00831">
    <property type="entry name" value="Cation_ATPase_N"/>
    <property type="match status" value="1"/>
</dbReference>
<dbReference type="PANTHER" id="PTHR43294:SF13">
    <property type="entry name" value="SODIUM_POTASSIUM-TRANSPORTING ATPASE SUBUNIT ALPHA"/>
    <property type="match status" value="1"/>
</dbReference>
<keyword evidence="3" id="KW-1133">Transmembrane helix</keyword>
<dbReference type="Pfam" id="PF00690">
    <property type="entry name" value="Cation_ATPase_N"/>
    <property type="match status" value="1"/>
</dbReference>
<keyword evidence="3" id="KW-0812">Transmembrane</keyword>
<comment type="caution">
    <text evidence="5">The sequence shown here is derived from an EMBL/GenBank/DDBJ whole genome shotgun (WGS) entry which is preliminary data.</text>
</comment>
<dbReference type="GO" id="GO:0006883">
    <property type="term" value="P:intracellular sodium ion homeostasis"/>
    <property type="evidence" value="ECO:0007669"/>
    <property type="project" value="TreeGrafter"/>
</dbReference>
<protein>
    <submittedName>
        <fullName evidence="5">Sodium/potassium-transporting ATPase subunit alpha-like protein</fullName>
    </submittedName>
</protein>
<dbReference type="GO" id="GO:0005391">
    <property type="term" value="F:P-type sodium:potassium-exchanging transporter activity"/>
    <property type="evidence" value="ECO:0007669"/>
    <property type="project" value="TreeGrafter"/>
</dbReference>
<dbReference type="InterPro" id="IPR004014">
    <property type="entry name" value="ATPase_P-typ_cation-transptr_N"/>
</dbReference>
<dbReference type="GO" id="GO:1990573">
    <property type="term" value="P:potassium ion import across plasma membrane"/>
    <property type="evidence" value="ECO:0007669"/>
    <property type="project" value="TreeGrafter"/>
</dbReference>
<dbReference type="GO" id="GO:1902600">
    <property type="term" value="P:proton transmembrane transport"/>
    <property type="evidence" value="ECO:0007669"/>
    <property type="project" value="TreeGrafter"/>
</dbReference>
<dbReference type="STRING" id="299467.A0A443SLY3"/>
<dbReference type="AlphaFoldDB" id="A0A443SLY3"/>
<name>A0A443SLY3_9ACAR</name>
<dbReference type="Gene3D" id="1.20.1110.10">
    <property type="entry name" value="Calcium-transporting ATPase, transmembrane domain"/>
    <property type="match status" value="1"/>
</dbReference>
<keyword evidence="3" id="KW-0472">Membrane</keyword>
<comment type="subcellular location">
    <subcellularLocation>
        <location evidence="1">Cell membrane</location>
        <topology evidence="1">Multi-pass membrane protein</topology>
    </subcellularLocation>
</comment>
<evidence type="ECO:0000256" key="2">
    <source>
        <dbReference type="ARBA" id="ARBA00022475"/>
    </source>
</evidence>
<gene>
    <name evidence="5" type="ORF">B4U80_02011</name>
</gene>
<feature type="transmembrane region" description="Helical" evidence="3">
    <location>
        <begin position="78"/>
        <end position="99"/>
    </location>
</feature>
<dbReference type="OrthoDB" id="6431602at2759"/>
<dbReference type="Gene3D" id="2.70.150.10">
    <property type="entry name" value="Calcium-transporting ATPase, cytoplasmic transduction domain A"/>
    <property type="match status" value="1"/>
</dbReference>
<keyword evidence="6" id="KW-1185">Reference proteome</keyword>
<accession>A0A443SLY3</accession>
<evidence type="ECO:0000313" key="6">
    <source>
        <dbReference type="Proteomes" id="UP000288716"/>
    </source>
</evidence>
<sequence length="122" mass="13470">MSKSEKKAKGQKDMDALKQEVEMDEHKISIEELCMRLRSNCETGLTLEAAKEVLARDGPNALTPPKTIPEWIKFCKNLFGGFALLLWIGGFLCFFAYAIQAGTAEEASNDNLYLGVVLVAVV</sequence>
<dbReference type="GO" id="GO:0005886">
    <property type="term" value="C:plasma membrane"/>
    <property type="evidence" value="ECO:0007669"/>
    <property type="project" value="UniProtKB-SubCell"/>
</dbReference>
<dbReference type="VEuPathDB" id="VectorBase:LDEU003545"/>
<keyword evidence="2" id="KW-1003">Cell membrane</keyword>
<dbReference type="InterPro" id="IPR023298">
    <property type="entry name" value="ATPase_P-typ_TM_dom_sf"/>
</dbReference>
<dbReference type="Proteomes" id="UP000288716">
    <property type="component" value="Unassembled WGS sequence"/>
</dbReference>
<dbReference type="GO" id="GO:0030007">
    <property type="term" value="P:intracellular potassium ion homeostasis"/>
    <property type="evidence" value="ECO:0007669"/>
    <property type="project" value="TreeGrafter"/>
</dbReference>